<dbReference type="STRING" id="338188.ERS852397_01450"/>
<dbReference type="AlphaFoldDB" id="A0A174CQJ9"/>
<reference evidence="1 2" key="1">
    <citation type="submission" date="2015-09" db="EMBL/GenBank/DDBJ databases">
        <authorList>
            <consortium name="Pathogen Informatics"/>
        </authorList>
    </citation>
    <scope>NUCLEOTIDE SEQUENCE [LARGE SCALE GENOMIC DNA]</scope>
    <source>
        <strain evidence="1 2">2789STDY5608840</strain>
    </source>
</reference>
<dbReference type="Pfam" id="PF19637">
    <property type="entry name" value="DUF6140"/>
    <property type="match status" value="1"/>
</dbReference>
<organism evidence="1 2">
    <name type="scientific">Bacteroides finegoldii</name>
    <dbReference type="NCBI Taxonomy" id="338188"/>
    <lineage>
        <taxon>Bacteria</taxon>
        <taxon>Pseudomonadati</taxon>
        <taxon>Bacteroidota</taxon>
        <taxon>Bacteroidia</taxon>
        <taxon>Bacteroidales</taxon>
        <taxon>Bacteroidaceae</taxon>
        <taxon>Bacteroides</taxon>
    </lineage>
</organism>
<accession>A0A174CQJ9</accession>
<sequence length="73" mass="7872">MPLFKITVKTAKNSNGVRLEKGMSVDVVSNSFNNPVTTNGGQVVVDAFQRIYGIDIKKAGALSTVYLDVQRIG</sequence>
<evidence type="ECO:0000313" key="1">
    <source>
        <dbReference type="EMBL" id="CUO13975.1"/>
    </source>
</evidence>
<dbReference type="Proteomes" id="UP000095517">
    <property type="component" value="Unassembled WGS sequence"/>
</dbReference>
<gene>
    <name evidence="1" type="ORF">ERS852397_01450</name>
</gene>
<dbReference type="RefSeq" id="WP_055278781.1">
    <property type="nucleotide sequence ID" value="NZ_CABIXA010000006.1"/>
</dbReference>
<evidence type="ECO:0000313" key="2">
    <source>
        <dbReference type="Proteomes" id="UP000095517"/>
    </source>
</evidence>
<dbReference type="InterPro" id="IPR046138">
    <property type="entry name" value="DUF6140"/>
</dbReference>
<proteinExistence type="predicted"/>
<protein>
    <submittedName>
        <fullName evidence="1">Uncharacterized protein</fullName>
    </submittedName>
</protein>
<dbReference type="EMBL" id="CYZH01000006">
    <property type="protein sequence ID" value="CUO13975.1"/>
    <property type="molecule type" value="Genomic_DNA"/>
</dbReference>
<name>A0A174CQJ9_9BACE</name>